<protein>
    <submittedName>
        <fullName evidence="5">Methyltransf_11 domain-containing protein</fullName>
    </submittedName>
</protein>
<dbReference type="Proteomes" id="UP000025227">
    <property type="component" value="Unplaced"/>
</dbReference>
<dbReference type="SUPFAM" id="SSF53335">
    <property type="entry name" value="S-adenosyl-L-methionine-dependent methyltransferases"/>
    <property type="match status" value="1"/>
</dbReference>
<evidence type="ECO:0000256" key="2">
    <source>
        <dbReference type="ARBA" id="ARBA00022679"/>
    </source>
</evidence>
<proteinExistence type="predicted"/>
<dbReference type="InterPro" id="IPR029063">
    <property type="entry name" value="SAM-dependent_MTases_sf"/>
</dbReference>
<accession>A0A7I5E9F2</accession>
<name>A0A7I5E9F2_HAECO</name>
<dbReference type="GO" id="GO:0030488">
    <property type="term" value="P:tRNA methylation"/>
    <property type="evidence" value="ECO:0007669"/>
    <property type="project" value="TreeGrafter"/>
</dbReference>
<dbReference type="GO" id="GO:0005634">
    <property type="term" value="C:nucleus"/>
    <property type="evidence" value="ECO:0007669"/>
    <property type="project" value="TreeGrafter"/>
</dbReference>
<dbReference type="AlphaFoldDB" id="A0A7I5E9F2"/>
<feature type="domain" description="Methyltransferase type 11" evidence="3">
    <location>
        <begin position="60"/>
        <end position="151"/>
    </location>
</feature>
<dbReference type="GO" id="GO:0002098">
    <property type="term" value="P:tRNA wobble uridine modification"/>
    <property type="evidence" value="ECO:0007669"/>
    <property type="project" value="TreeGrafter"/>
</dbReference>
<evidence type="ECO:0000313" key="5">
    <source>
        <dbReference type="WBParaSite" id="HCON_00084610-00001"/>
    </source>
</evidence>
<dbReference type="WBParaSite" id="HCON_00084610-00001">
    <property type="protein sequence ID" value="HCON_00084610-00001"/>
    <property type="gene ID" value="HCON_00084610"/>
</dbReference>
<dbReference type="GO" id="GO:0000049">
    <property type="term" value="F:tRNA binding"/>
    <property type="evidence" value="ECO:0007669"/>
    <property type="project" value="TreeGrafter"/>
</dbReference>
<evidence type="ECO:0000313" key="4">
    <source>
        <dbReference type="Proteomes" id="UP000025227"/>
    </source>
</evidence>
<dbReference type="OMA" id="SCYFIGC"/>
<keyword evidence="2" id="KW-0808">Transferase</keyword>
<dbReference type="OrthoDB" id="271595at2759"/>
<dbReference type="PANTHER" id="PTHR13069">
    <property type="entry name" value="ALKYLATED DNA REPAIR PROTEIN ALKB HOMOLOG 8"/>
    <property type="match status" value="1"/>
</dbReference>
<dbReference type="GO" id="GO:0106335">
    <property type="term" value="F:tRNA (5-carboxymethyluridine(34)-5-O)-methyltransferase activity"/>
    <property type="evidence" value="ECO:0007669"/>
    <property type="project" value="TreeGrafter"/>
</dbReference>
<dbReference type="CDD" id="cd02440">
    <property type="entry name" value="AdoMet_MTases"/>
    <property type="match status" value="1"/>
</dbReference>
<keyword evidence="4" id="KW-1185">Reference proteome</keyword>
<dbReference type="InterPro" id="IPR051422">
    <property type="entry name" value="AlkB_tRNA_MeTrf/Diox"/>
</dbReference>
<evidence type="ECO:0000259" key="3">
    <source>
        <dbReference type="Pfam" id="PF08241"/>
    </source>
</evidence>
<dbReference type="InterPro" id="IPR013216">
    <property type="entry name" value="Methyltransf_11"/>
</dbReference>
<reference evidence="5" key="1">
    <citation type="submission" date="2020-12" db="UniProtKB">
        <authorList>
            <consortium name="WormBaseParasite"/>
        </authorList>
    </citation>
    <scope>IDENTIFICATION</scope>
    <source>
        <strain evidence="5">MHco3</strain>
    </source>
</reference>
<evidence type="ECO:0000256" key="1">
    <source>
        <dbReference type="ARBA" id="ARBA00022603"/>
    </source>
</evidence>
<organism evidence="4 5">
    <name type="scientific">Haemonchus contortus</name>
    <name type="common">Barber pole worm</name>
    <dbReference type="NCBI Taxonomy" id="6289"/>
    <lineage>
        <taxon>Eukaryota</taxon>
        <taxon>Metazoa</taxon>
        <taxon>Ecdysozoa</taxon>
        <taxon>Nematoda</taxon>
        <taxon>Chromadorea</taxon>
        <taxon>Rhabditida</taxon>
        <taxon>Rhabditina</taxon>
        <taxon>Rhabditomorpha</taxon>
        <taxon>Strongyloidea</taxon>
        <taxon>Trichostrongylidae</taxon>
        <taxon>Haemonchus</taxon>
    </lineage>
</organism>
<dbReference type="PANTHER" id="PTHR13069:SF34">
    <property type="entry name" value="METHYLTRANSFERASE TYPE 11 DOMAIN-CONTAINING PROTEIN"/>
    <property type="match status" value="1"/>
</dbReference>
<dbReference type="Pfam" id="PF08241">
    <property type="entry name" value="Methyltransf_11"/>
    <property type="match status" value="1"/>
</dbReference>
<dbReference type="GO" id="GO:0008757">
    <property type="term" value="F:S-adenosylmethionine-dependent methyltransferase activity"/>
    <property type="evidence" value="ECO:0007669"/>
    <property type="project" value="InterPro"/>
</dbReference>
<dbReference type="Gene3D" id="3.40.50.150">
    <property type="entry name" value="Vaccinia Virus protein VP39"/>
    <property type="match status" value="1"/>
</dbReference>
<keyword evidence="1" id="KW-0489">Methyltransferase</keyword>
<sequence>MAHENKMYVAMSSTLENEYVHTAYSRLATYQMKDHRQFSPRIWPNVRKFLESQTPGSTVIDVGCGEAKYTRSSVFVLGVDTCADALIGRALKSPPNHLDLLLADALKLPFRDNTADAILNVSVLHHLSTASRRKAALEECGRCLRPGGQMLTYVWAYEQPNGSFKSQDLLVPWNLSEIPINGRLPQVKFHKDSTKEQRVIQPLCLSRSRNNSLMKLRRRYSMKAITETMAALKEVTFYRFYHVFRQGELESLITSVPSMESGPVIIRTRETGAL</sequence>
<dbReference type="GO" id="GO:0005737">
    <property type="term" value="C:cytoplasm"/>
    <property type="evidence" value="ECO:0007669"/>
    <property type="project" value="TreeGrafter"/>
</dbReference>